<keyword evidence="2" id="KW-1185">Reference proteome</keyword>
<accession>A0A1R3SU72</accession>
<reference evidence="1 2" key="1">
    <citation type="submission" date="2016-08" db="EMBL/GenBank/DDBJ databases">
        <authorList>
            <person name="Seilhamer J.J."/>
        </authorList>
    </citation>
    <scope>NUCLEOTIDE SEQUENCE [LARGE SCALE GENOMIC DNA]</scope>
    <source>
        <strain evidence="1">M3/6</strain>
    </source>
</reference>
<protein>
    <submittedName>
        <fullName evidence="1">Putative membrane protein</fullName>
    </submittedName>
</protein>
<dbReference type="RefSeq" id="WP_154670964.1">
    <property type="nucleotide sequence ID" value="NZ_DAMBAO010000019.1"/>
</dbReference>
<sequence length="170" mass="18933">MSRTTAILLLPIMMIFAIQPVIALHYCAGELQSLNLFARHAATDINPVHAADHGNNHSCCNSHRTGNSGTNEDPRRIGTARHGHELHFAGDKCCNTEILELTTDDYQNKVEQPASRLLPLSFDTVGAILTRLYKLSDPITDIRTPHPDFPPEGLFLKDVSLLTYICIYRI</sequence>
<dbReference type="EMBL" id="LT605205">
    <property type="protein sequence ID" value="SCD19876.1"/>
    <property type="molecule type" value="Genomic_DNA"/>
</dbReference>
<organism evidence="1 2">
    <name type="scientific">Proteiniphilum saccharofermentans</name>
    <dbReference type="NCBI Taxonomy" id="1642647"/>
    <lineage>
        <taxon>Bacteria</taxon>
        <taxon>Pseudomonadati</taxon>
        <taxon>Bacteroidota</taxon>
        <taxon>Bacteroidia</taxon>
        <taxon>Bacteroidales</taxon>
        <taxon>Dysgonomonadaceae</taxon>
        <taxon>Proteiniphilum</taxon>
    </lineage>
</organism>
<dbReference type="KEGG" id="psac:PSM36_1051"/>
<evidence type="ECO:0000313" key="2">
    <source>
        <dbReference type="Proteomes" id="UP000187464"/>
    </source>
</evidence>
<proteinExistence type="predicted"/>
<gene>
    <name evidence="1" type="ORF">PSM36_1051</name>
</gene>
<dbReference type="STRING" id="1642647.PSM36_1051"/>
<name>A0A1R3SU72_9BACT</name>
<evidence type="ECO:0000313" key="1">
    <source>
        <dbReference type="EMBL" id="SCD19876.1"/>
    </source>
</evidence>
<dbReference type="Proteomes" id="UP000187464">
    <property type="component" value="Chromosome I"/>
</dbReference>
<dbReference type="AlphaFoldDB" id="A0A1R3SU72"/>